<protein>
    <submittedName>
        <fullName evidence="1">Uncharacterized protein</fullName>
    </submittedName>
</protein>
<proteinExistence type="predicted"/>
<name>A0ACC2YPG9_9PEZI</name>
<accession>A0ACC2YPG9</accession>
<dbReference type="EMBL" id="JAPDRP010000023">
    <property type="protein sequence ID" value="KAJ9637260.1"/>
    <property type="molecule type" value="Genomic_DNA"/>
</dbReference>
<dbReference type="Proteomes" id="UP001172680">
    <property type="component" value="Unassembled WGS sequence"/>
</dbReference>
<gene>
    <name evidence="1" type="ORF">H2199_007547</name>
</gene>
<keyword evidence="2" id="KW-1185">Reference proteome</keyword>
<sequence>MAERQWPHENGLSTKRCTIGAKDPSKSSCFLLILWQLFLPHLENNAGNHHYNHLYETDNHRTINMLFVLVDIATIVTVLLSVLLETPPGTGYPFPAAVRSSLLTLSHTIRAPIATVQSRWTSQPALAPPPNAPWNDDSLLDDDPITIVVDSVGPDDSAPAGAISSTGIGGDDIIYPTISDIDIYRDTSVAAEVGPELTFLDFLSFLLQHFVNKCWVWLLVGAVNVLAHLLVWVLRTRGVRQICGNLVLMQAELQKEGKALNQMVRDLEAEKEDWKMQKEQLANALASARNDSNKLLGENALLTCQKVLLEFEKEGLVKRLQAAQEELHAAVEAQKESGAEQKETPEV</sequence>
<evidence type="ECO:0000313" key="1">
    <source>
        <dbReference type="EMBL" id="KAJ9637260.1"/>
    </source>
</evidence>
<comment type="caution">
    <text evidence="1">The sequence shown here is derived from an EMBL/GenBank/DDBJ whole genome shotgun (WGS) entry which is preliminary data.</text>
</comment>
<organism evidence="1 2">
    <name type="scientific">Coniosporium tulheliwenetii</name>
    <dbReference type="NCBI Taxonomy" id="3383036"/>
    <lineage>
        <taxon>Eukaryota</taxon>
        <taxon>Fungi</taxon>
        <taxon>Dikarya</taxon>
        <taxon>Ascomycota</taxon>
        <taxon>Pezizomycotina</taxon>
        <taxon>Dothideomycetes</taxon>
        <taxon>Dothideomycetes incertae sedis</taxon>
        <taxon>Coniosporium</taxon>
    </lineage>
</organism>
<reference evidence="1" key="1">
    <citation type="submission" date="2022-10" db="EMBL/GenBank/DDBJ databases">
        <title>Culturing micro-colonial fungi from biological soil crusts in the Mojave desert and describing Neophaeococcomyces mojavensis, and introducing the new genera and species Taxawa tesnikishii.</title>
        <authorList>
            <person name="Kurbessoian T."/>
            <person name="Stajich J.E."/>
        </authorList>
    </citation>
    <scope>NUCLEOTIDE SEQUENCE</scope>
    <source>
        <strain evidence="1">JES_115</strain>
    </source>
</reference>
<evidence type="ECO:0000313" key="2">
    <source>
        <dbReference type="Proteomes" id="UP001172680"/>
    </source>
</evidence>